<dbReference type="AlphaFoldDB" id="A0A813MBB7"/>
<evidence type="ECO:0000313" key="3">
    <source>
        <dbReference type="Proteomes" id="UP000663832"/>
    </source>
</evidence>
<proteinExistence type="predicted"/>
<organism evidence="1 4">
    <name type="scientific">Adineta steineri</name>
    <dbReference type="NCBI Taxonomy" id="433720"/>
    <lineage>
        <taxon>Eukaryota</taxon>
        <taxon>Metazoa</taxon>
        <taxon>Spiralia</taxon>
        <taxon>Gnathifera</taxon>
        <taxon>Rotifera</taxon>
        <taxon>Eurotatoria</taxon>
        <taxon>Bdelloidea</taxon>
        <taxon>Adinetida</taxon>
        <taxon>Adinetidae</taxon>
        <taxon>Adineta</taxon>
    </lineage>
</organism>
<sequence>MPFITVENKTMKSSTPTDLFSLIEQQKPVVGRTSEELSKLSADDLASWGVEHGAEMEYRAELAHRISVTFNNADTILMFDNITPAGLDGLTGADVSDFDRSLLCALWFSTGFPKGGKVLVYAPPNPVEIKSYLKLKKLVEQRLKKQVPIEILYETEKGELLDILELFVKDEAEYTAVCERFAQRPSDQIIPSFRFHLDLIQRHLDIITRNSQCTFVYPYQMLKEYKEELKPYSNKLILPDVPSDDKANHHFLLKSHKFSELLVTVGIASDGTTIDDYKTYVTASKTERRKKTPENVKIFAQSIVRAVEHIQNDLHLDTFAIYDASGCGGGTNMSPDSYALLYDRTKSESERVEFLEKHINDSLKEPLLPTFGVVEEMEAAEKWPGVPADYGVCGFALNGKFYPTSVNIERTTHGQYGGMWMAAKPDDIDDTLELWQRIFDSFDRMVKIEAEPLSYKNGTYSTDLFVTSDNQLKLRDWNLRRGGHSAPESLIIFGMPNYEMKMTFYLKDFGEHNFHFNAVELFHLYTRVGEILVNEHCMILINTGLGYCGKLDSKGNDFLKFHVLAHPSSFIDTTANGDEGKPIPERDHPARVTELVRAAVAKVLLSN</sequence>
<keyword evidence="3" id="KW-1185">Reference proteome</keyword>
<dbReference type="Proteomes" id="UP000663832">
    <property type="component" value="Unassembled WGS sequence"/>
</dbReference>
<comment type="caution">
    <text evidence="1">The sequence shown here is derived from an EMBL/GenBank/DDBJ whole genome shotgun (WGS) entry which is preliminary data.</text>
</comment>
<gene>
    <name evidence="1" type="ORF">BJG266_LOCUS19</name>
    <name evidence="2" type="ORF">QVE165_LOCUS8873</name>
</gene>
<evidence type="ECO:0000313" key="4">
    <source>
        <dbReference type="Proteomes" id="UP000663877"/>
    </source>
</evidence>
<name>A0A813MBB7_9BILA</name>
<accession>A0A813MBB7</accession>
<evidence type="ECO:0000313" key="2">
    <source>
        <dbReference type="EMBL" id="CAF0889644.1"/>
    </source>
</evidence>
<dbReference type="EMBL" id="CAJNOI010000001">
    <property type="protein sequence ID" value="CAF0718856.1"/>
    <property type="molecule type" value="Genomic_DNA"/>
</dbReference>
<reference evidence="1" key="1">
    <citation type="submission" date="2021-02" db="EMBL/GenBank/DDBJ databases">
        <authorList>
            <person name="Nowell W R."/>
        </authorList>
    </citation>
    <scope>NUCLEOTIDE SEQUENCE</scope>
</reference>
<dbReference type="Proteomes" id="UP000663877">
    <property type="component" value="Unassembled WGS sequence"/>
</dbReference>
<dbReference type="OrthoDB" id="9975986at2759"/>
<evidence type="ECO:0000313" key="1">
    <source>
        <dbReference type="EMBL" id="CAF0718856.1"/>
    </source>
</evidence>
<protein>
    <submittedName>
        <fullName evidence="1">Uncharacterized protein</fullName>
    </submittedName>
</protein>
<dbReference type="EMBL" id="CAJNOM010000040">
    <property type="protein sequence ID" value="CAF0889644.1"/>
    <property type="molecule type" value="Genomic_DNA"/>
</dbReference>